<dbReference type="SUPFAM" id="SSF52540">
    <property type="entry name" value="P-loop containing nucleoside triphosphate hydrolases"/>
    <property type="match status" value="1"/>
</dbReference>
<dbReference type="FunFam" id="3.40.50.300:FF:000421">
    <property type="entry name" value="Branched-chain amino acid ABC transporter ATP-binding protein"/>
    <property type="match status" value="1"/>
</dbReference>
<evidence type="ECO:0000313" key="5">
    <source>
        <dbReference type="EMBL" id="OEG20507.1"/>
    </source>
</evidence>
<dbReference type="Proteomes" id="UP000095094">
    <property type="component" value="Unassembled WGS sequence"/>
</dbReference>
<dbReference type="AlphaFoldDB" id="A0A1E5H6B0"/>
<dbReference type="InterPro" id="IPR003439">
    <property type="entry name" value="ABC_transporter-like_ATP-bd"/>
</dbReference>
<proteinExistence type="predicted"/>
<dbReference type="GO" id="GO:0015188">
    <property type="term" value="F:L-isoleucine transmembrane transporter activity"/>
    <property type="evidence" value="ECO:0007669"/>
    <property type="project" value="TreeGrafter"/>
</dbReference>
<dbReference type="CDD" id="cd03219">
    <property type="entry name" value="ABC_Mj1267_LivG_branched"/>
    <property type="match status" value="1"/>
</dbReference>
<dbReference type="GO" id="GO:0042941">
    <property type="term" value="P:D-alanine transmembrane transport"/>
    <property type="evidence" value="ECO:0007669"/>
    <property type="project" value="TreeGrafter"/>
</dbReference>
<dbReference type="InterPro" id="IPR032823">
    <property type="entry name" value="BCA_ABC_TP_C"/>
</dbReference>
<dbReference type="Pfam" id="PF00005">
    <property type="entry name" value="ABC_tran"/>
    <property type="match status" value="1"/>
</dbReference>
<name>A0A1E5H6B0_9ENTE</name>
<protein>
    <submittedName>
        <fullName evidence="5">ABC transporter ATP-binding protein</fullName>
    </submittedName>
</protein>
<sequence length="258" mass="28792">MPLLNVSNLTKNFGGLAAVSNVNLTLESNELIGLIGPNGAGKTTLFNLLTGVYEPSEGSVTLDVMGKEERLNGLKPYKIADMGLSRTFQNIRLFKDLTVLDNVLIAMNSKNKEGILSSILRLPAFYKKEETMEKKVRELLAIFGLEDKVQTLAKNLPYGEQRRLEIVRALATQPKVLFLDEPAAGMNPQETADLTELIRKIQKEFQLTIVLIEHDMSLVMDVCQRIYVLEYGRIIAEGNPEEIKNDPRVIEAYLGGEL</sequence>
<dbReference type="GO" id="GO:1903806">
    <property type="term" value="P:L-isoleucine import across plasma membrane"/>
    <property type="evidence" value="ECO:0007669"/>
    <property type="project" value="TreeGrafter"/>
</dbReference>
<dbReference type="GO" id="GO:0005304">
    <property type="term" value="F:L-valine transmembrane transporter activity"/>
    <property type="evidence" value="ECO:0007669"/>
    <property type="project" value="TreeGrafter"/>
</dbReference>
<keyword evidence="2" id="KW-0547">Nucleotide-binding</keyword>
<dbReference type="OrthoDB" id="9805514at2"/>
<dbReference type="EMBL" id="MIJY01000001">
    <property type="protein sequence ID" value="OEG20507.1"/>
    <property type="molecule type" value="Genomic_DNA"/>
</dbReference>
<dbReference type="PANTHER" id="PTHR45772:SF7">
    <property type="entry name" value="AMINO ACID ABC TRANSPORTER ATP-BINDING PROTEIN"/>
    <property type="match status" value="1"/>
</dbReference>
<evidence type="ECO:0000256" key="2">
    <source>
        <dbReference type="ARBA" id="ARBA00022741"/>
    </source>
</evidence>
<organism evidence="5 6">
    <name type="scientific">Enterococcus termitis</name>
    <dbReference type="NCBI Taxonomy" id="332950"/>
    <lineage>
        <taxon>Bacteria</taxon>
        <taxon>Bacillati</taxon>
        <taxon>Bacillota</taxon>
        <taxon>Bacilli</taxon>
        <taxon>Lactobacillales</taxon>
        <taxon>Enterococcaceae</taxon>
        <taxon>Enterococcus</taxon>
    </lineage>
</organism>
<dbReference type="GO" id="GO:0005886">
    <property type="term" value="C:plasma membrane"/>
    <property type="evidence" value="ECO:0007669"/>
    <property type="project" value="TreeGrafter"/>
</dbReference>
<dbReference type="PROSITE" id="PS50893">
    <property type="entry name" value="ABC_TRANSPORTER_2"/>
    <property type="match status" value="1"/>
</dbReference>
<evidence type="ECO:0000256" key="1">
    <source>
        <dbReference type="ARBA" id="ARBA00022448"/>
    </source>
</evidence>
<dbReference type="GO" id="GO:0015192">
    <property type="term" value="F:L-phenylalanine transmembrane transporter activity"/>
    <property type="evidence" value="ECO:0007669"/>
    <property type="project" value="TreeGrafter"/>
</dbReference>
<evidence type="ECO:0000313" key="6">
    <source>
        <dbReference type="Proteomes" id="UP000095094"/>
    </source>
</evidence>
<dbReference type="SMART" id="SM00382">
    <property type="entry name" value="AAA"/>
    <property type="match status" value="1"/>
</dbReference>
<evidence type="ECO:0000256" key="3">
    <source>
        <dbReference type="ARBA" id="ARBA00022840"/>
    </source>
</evidence>
<dbReference type="Gene3D" id="3.40.50.300">
    <property type="entry name" value="P-loop containing nucleotide triphosphate hydrolases"/>
    <property type="match status" value="1"/>
</dbReference>
<comment type="caution">
    <text evidence="5">The sequence shown here is derived from an EMBL/GenBank/DDBJ whole genome shotgun (WGS) entry which is preliminary data.</text>
</comment>
<dbReference type="Pfam" id="PF12399">
    <property type="entry name" value="BCA_ABC_TP_C"/>
    <property type="match status" value="1"/>
</dbReference>
<gene>
    <name evidence="5" type="ORF">BCR25_01420</name>
</gene>
<dbReference type="RefSeq" id="WP_069661817.1">
    <property type="nucleotide sequence ID" value="NZ_JBHUJJ010000001.1"/>
</dbReference>
<dbReference type="GO" id="GO:0015808">
    <property type="term" value="P:L-alanine transport"/>
    <property type="evidence" value="ECO:0007669"/>
    <property type="project" value="TreeGrafter"/>
</dbReference>
<evidence type="ECO:0000259" key="4">
    <source>
        <dbReference type="PROSITE" id="PS50893"/>
    </source>
</evidence>
<keyword evidence="1" id="KW-0813">Transport</keyword>
<dbReference type="GO" id="GO:0005524">
    <property type="term" value="F:ATP binding"/>
    <property type="evidence" value="ECO:0007669"/>
    <property type="project" value="UniProtKB-KW"/>
</dbReference>
<dbReference type="InterPro" id="IPR051120">
    <property type="entry name" value="ABC_AA/LPS_Transport"/>
</dbReference>
<dbReference type="PANTHER" id="PTHR45772">
    <property type="entry name" value="CONSERVED COMPONENT OF ABC TRANSPORTER FOR NATURAL AMINO ACIDS-RELATED"/>
    <property type="match status" value="1"/>
</dbReference>
<accession>A0A1E5H6B0</accession>
<keyword evidence="6" id="KW-1185">Reference proteome</keyword>
<dbReference type="GO" id="GO:1903805">
    <property type="term" value="P:L-valine import across plasma membrane"/>
    <property type="evidence" value="ECO:0007669"/>
    <property type="project" value="TreeGrafter"/>
</dbReference>
<reference evidence="6" key="1">
    <citation type="submission" date="2016-09" db="EMBL/GenBank/DDBJ databases">
        <authorList>
            <person name="Gulvik C.A."/>
        </authorList>
    </citation>
    <scope>NUCLEOTIDE SEQUENCE [LARGE SCALE GENOMIC DNA]</scope>
    <source>
        <strain evidence="6">LMG 8895</strain>
    </source>
</reference>
<dbReference type="GO" id="GO:0016887">
    <property type="term" value="F:ATP hydrolysis activity"/>
    <property type="evidence" value="ECO:0007669"/>
    <property type="project" value="InterPro"/>
</dbReference>
<dbReference type="InterPro" id="IPR003593">
    <property type="entry name" value="AAA+_ATPase"/>
</dbReference>
<feature type="domain" description="ABC transporter" evidence="4">
    <location>
        <begin position="4"/>
        <end position="256"/>
    </location>
</feature>
<dbReference type="InterPro" id="IPR027417">
    <property type="entry name" value="P-loop_NTPase"/>
</dbReference>
<keyword evidence="3 5" id="KW-0067">ATP-binding</keyword>